<dbReference type="PANTHER" id="PTHR12993:SF26">
    <property type="entry name" value="1D-MYO-INOSITOL 2-ACETAMIDO-2-DEOXY-ALPHA-D-GLUCOPYRANOSIDE DEACETYLASE"/>
    <property type="match status" value="1"/>
</dbReference>
<dbReference type="SUPFAM" id="SSF102588">
    <property type="entry name" value="LmbE-like"/>
    <property type="match status" value="1"/>
</dbReference>
<sequence length="319" mass="34169">MARLLFVHAHPDDETLTCGVTMAHHVARGDEVHVLTCTLGEEGEVIPPGLAHLEGDPHDRLGPHRHGELLLATERLGAVSHVLGTDPASGRLSRYRDSGMVGSPAAARPEAFAGADLDEAAGLVADVVRDVRPDVVVTYEEHGGYGHPDHVQAHRVTRRAMELLGDADLPRHAYEIVTPLGWAREDRAWLQSVDPDLLDTRAWWAEQELGISGVPDGPGGPDGREAPAAPVLVVPAPGDAFAPSVVDDDLVTHVVHDATARTAQNAALRAHATQVVVANEDVHALSNLIAVRTTAREGFRQVDPRTWRPTGRRGTDLLA</sequence>
<evidence type="ECO:0000313" key="3">
    <source>
        <dbReference type="Proteomes" id="UP001500427"/>
    </source>
</evidence>
<protein>
    <submittedName>
        <fullName evidence="2">N-acetyl-1-D-myo-inositol-2-amino-2-deoxy-alpha-D -glucopyranoside deacetylase</fullName>
    </submittedName>
</protein>
<evidence type="ECO:0000313" key="2">
    <source>
        <dbReference type="EMBL" id="GAA5026834.1"/>
    </source>
</evidence>
<reference evidence="3" key="1">
    <citation type="journal article" date="2019" name="Int. J. Syst. Evol. Microbiol.">
        <title>The Global Catalogue of Microorganisms (GCM) 10K type strain sequencing project: providing services to taxonomists for standard genome sequencing and annotation.</title>
        <authorList>
            <consortium name="The Broad Institute Genomics Platform"/>
            <consortium name="The Broad Institute Genome Sequencing Center for Infectious Disease"/>
            <person name="Wu L."/>
            <person name="Ma J."/>
        </authorList>
    </citation>
    <scope>NUCLEOTIDE SEQUENCE [LARGE SCALE GENOMIC DNA]</scope>
    <source>
        <strain evidence="3">JCM 17687</strain>
    </source>
</reference>
<name>A0ABP9JEI1_9MICO</name>
<proteinExistence type="predicted"/>
<dbReference type="Pfam" id="PF02585">
    <property type="entry name" value="PIG-L"/>
    <property type="match status" value="1"/>
</dbReference>
<accession>A0ABP9JEI1</accession>
<dbReference type="PANTHER" id="PTHR12993">
    <property type="entry name" value="N-ACETYLGLUCOSAMINYL-PHOSPHATIDYLINOSITOL DE-N-ACETYLASE-RELATED"/>
    <property type="match status" value="1"/>
</dbReference>
<dbReference type="InterPro" id="IPR003737">
    <property type="entry name" value="GlcNAc_PI_deacetylase-related"/>
</dbReference>
<keyword evidence="3" id="KW-1185">Reference proteome</keyword>
<dbReference type="RefSeq" id="WP_345507417.1">
    <property type="nucleotide sequence ID" value="NZ_BAABIW010000014.1"/>
</dbReference>
<dbReference type="Gene3D" id="3.40.50.10320">
    <property type="entry name" value="LmbE-like"/>
    <property type="match status" value="1"/>
</dbReference>
<evidence type="ECO:0000256" key="1">
    <source>
        <dbReference type="ARBA" id="ARBA00022833"/>
    </source>
</evidence>
<dbReference type="EMBL" id="BAABIW010000014">
    <property type="protein sequence ID" value="GAA5026834.1"/>
    <property type="molecule type" value="Genomic_DNA"/>
</dbReference>
<dbReference type="Proteomes" id="UP001500427">
    <property type="component" value="Unassembled WGS sequence"/>
</dbReference>
<dbReference type="InterPro" id="IPR024078">
    <property type="entry name" value="LmbE-like_dom_sf"/>
</dbReference>
<organism evidence="2 3">
    <name type="scientific">Terrabacter aeriphilus</name>
    <dbReference type="NCBI Taxonomy" id="515662"/>
    <lineage>
        <taxon>Bacteria</taxon>
        <taxon>Bacillati</taxon>
        <taxon>Actinomycetota</taxon>
        <taxon>Actinomycetes</taxon>
        <taxon>Micrococcales</taxon>
        <taxon>Intrasporangiaceae</taxon>
        <taxon>Terrabacter</taxon>
    </lineage>
</organism>
<comment type="caution">
    <text evidence="2">The sequence shown here is derived from an EMBL/GenBank/DDBJ whole genome shotgun (WGS) entry which is preliminary data.</text>
</comment>
<keyword evidence="1" id="KW-0862">Zinc</keyword>
<gene>
    <name evidence="2" type="primary">mshB</name>
    <name evidence="2" type="ORF">GCM10023258_21020</name>
</gene>